<evidence type="ECO:0000313" key="4">
    <source>
        <dbReference type="Proteomes" id="UP000306402"/>
    </source>
</evidence>
<dbReference type="AlphaFoldDB" id="A0A5R9L3J8"/>
<feature type="signal peptide" evidence="1">
    <location>
        <begin position="1"/>
        <end position="25"/>
    </location>
</feature>
<dbReference type="Proteomes" id="UP000306402">
    <property type="component" value="Unassembled WGS sequence"/>
</dbReference>
<dbReference type="PROSITE" id="PS50933">
    <property type="entry name" value="CHRD"/>
    <property type="match status" value="1"/>
</dbReference>
<feature type="chain" id="PRO_5024384778" evidence="1">
    <location>
        <begin position="26"/>
        <end position="154"/>
    </location>
</feature>
<feature type="domain" description="CHRD" evidence="2">
    <location>
        <begin position="33"/>
        <end position="152"/>
    </location>
</feature>
<name>A0A5R9L3J8_9BACT</name>
<dbReference type="SMART" id="SM00754">
    <property type="entry name" value="CHRD"/>
    <property type="match status" value="1"/>
</dbReference>
<dbReference type="PROSITE" id="PS51257">
    <property type="entry name" value="PROKAR_LIPOPROTEIN"/>
    <property type="match status" value="1"/>
</dbReference>
<sequence>MKKPMKSFLLLIAGVLMLGFVTSCKEEGPHKDDIVKFSAVINSGPTIPKATSSGQGTGVFEYNKTTMELKYNITYQNITPTSVTINSANPAWEAGPILFNLADMPTGTQVQGTQKLNLEQQTMLIEGLLYVNIPTAVNIYGEIRGQILADPFEE</sequence>
<protein>
    <submittedName>
        <fullName evidence="3">CHRD domain-containing protein</fullName>
    </submittedName>
</protein>
<proteinExistence type="predicted"/>
<keyword evidence="4" id="KW-1185">Reference proteome</keyword>
<dbReference type="OrthoDB" id="571052at2"/>
<gene>
    <name evidence="3" type="ORF">FEN17_04420</name>
</gene>
<dbReference type="EMBL" id="VCEJ01000002">
    <property type="protein sequence ID" value="TLV02865.1"/>
    <property type="molecule type" value="Genomic_DNA"/>
</dbReference>
<evidence type="ECO:0000256" key="1">
    <source>
        <dbReference type="SAM" id="SignalP"/>
    </source>
</evidence>
<reference evidence="3 4" key="1">
    <citation type="submission" date="2019-05" db="EMBL/GenBank/DDBJ databases">
        <authorList>
            <person name="Qu J.-H."/>
        </authorList>
    </citation>
    <scope>NUCLEOTIDE SEQUENCE [LARGE SCALE GENOMIC DNA]</scope>
    <source>
        <strain evidence="3 4">T17</strain>
    </source>
</reference>
<evidence type="ECO:0000313" key="3">
    <source>
        <dbReference type="EMBL" id="TLV02865.1"/>
    </source>
</evidence>
<dbReference type="Pfam" id="PF07452">
    <property type="entry name" value="CHRD"/>
    <property type="match status" value="1"/>
</dbReference>
<organism evidence="3 4">
    <name type="scientific">Dyadobacter luticola</name>
    <dbReference type="NCBI Taxonomy" id="1979387"/>
    <lineage>
        <taxon>Bacteria</taxon>
        <taxon>Pseudomonadati</taxon>
        <taxon>Bacteroidota</taxon>
        <taxon>Cytophagia</taxon>
        <taxon>Cytophagales</taxon>
        <taxon>Spirosomataceae</taxon>
        <taxon>Dyadobacter</taxon>
    </lineage>
</organism>
<dbReference type="RefSeq" id="WP_138364074.1">
    <property type="nucleotide sequence ID" value="NZ_VCEJ01000002.1"/>
</dbReference>
<comment type="caution">
    <text evidence="3">The sequence shown here is derived from an EMBL/GenBank/DDBJ whole genome shotgun (WGS) entry which is preliminary data.</text>
</comment>
<dbReference type="InterPro" id="IPR010895">
    <property type="entry name" value="CHRD"/>
</dbReference>
<accession>A0A5R9L3J8</accession>
<keyword evidence="1" id="KW-0732">Signal</keyword>
<evidence type="ECO:0000259" key="2">
    <source>
        <dbReference type="PROSITE" id="PS50933"/>
    </source>
</evidence>